<name>V6TLL8_GIAIN</name>
<comment type="caution">
    <text evidence="1">The sequence shown here is derived from an EMBL/GenBank/DDBJ whole genome shotgun (WGS) entry which is preliminary data.</text>
</comment>
<dbReference type="EMBL" id="AHHH01000437">
    <property type="protein sequence ID" value="ESU39888.1"/>
    <property type="molecule type" value="Genomic_DNA"/>
</dbReference>
<dbReference type="VEuPathDB" id="GiardiaDB:DHA2_151686"/>
<dbReference type="InterPro" id="IPR006212">
    <property type="entry name" value="Furin_repeat"/>
</dbReference>
<dbReference type="PANTHER" id="PTHR23275:SF100">
    <property type="entry name" value="EGF-LIKE DOMAIN-CONTAINING PROTEIN"/>
    <property type="match status" value="1"/>
</dbReference>
<evidence type="ECO:0000313" key="2">
    <source>
        <dbReference type="Proteomes" id="UP000018040"/>
    </source>
</evidence>
<dbReference type="AlphaFoldDB" id="V6TLL8"/>
<reference evidence="1 2" key="2">
    <citation type="journal article" date="2013" name="Genome Biol. Evol.">
        <title>Genome sequencing of Giardia lamblia genotypes A2 and B isolates (DH and GS) and comparative analysis with the genomes of genotypes A1 and E (WB and Pig).</title>
        <authorList>
            <person name="Adam R.D."/>
            <person name="Dahlstrom E.W."/>
            <person name="Martens C.A."/>
            <person name="Bruno D.P."/>
            <person name="Barbian K.D."/>
            <person name="Ricklefs S.M."/>
            <person name="Hernandez M.M."/>
            <person name="Narla N.P."/>
            <person name="Patel R.B."/>
            <person name="Porcella S.F."/>
            <person name="Nash T.E."/>
        </authorList>
    </citation>
    <scope>NUCLEOTIDE SEQUENCE [LARGE SCALE GENOMIC DNA]</scope>
    <source>
        <strain evidence="1 2">GS</strain>
    </source>
</reference>
<dbReference type="InterPro" id="IPR052798">
    <property type="entry name" value="Giardia_VSA"/>
</dbReference>
<dbReference type="SUPFAM" id="SSF57184">
    <property type="entry name" value="Growth factor receptor domain"/>
    <property type="match status" value="1"/>
</dbReference>
<accession>V6TLL8</accession>
<dbReference type="SMART" id="SM00261">
    <property type="entry name" value="FU"/>
    <property type="match status" value="2"/>
</dbReference>
<proteinExistence type="predicted"/>
<evidence type="ECO:0000313" key="1">
    <source>
        <dbReference type="EMBL" id="ESU39888.1"/>
    </source>
</evidence>
<feature type="non-terminal residue" evidence="1">
    <location>
        <position position="1"/>
    </location>
</feature>
<reference evidence="2" key="1">
    <citation type="submission" date="2012-02" db="EMBL/GenBank/DDBJ databases">
        <title>Genome sequencing of Giardia lamblia Genotypes A2 and B isolates (DH and GS) and comparative analysis with the genomes of Genotypes A1 and E (WB and Pig).</title>
        <authorList>
            <person name="Adam R."/>
            <person name="Dahlstrom E."/>
            <person name="Martens C."/>
            <person name="Bruno D."/>
            <person name="Barbian K."/>
            <person name="Porcella S.F."/>
            <person name="Nash T."/>
        </authorList>
    </citation>
    <scope>NUCLEOTIDE SEQUENCE</scope>
    <source>
        <strain evidence="2">GS</strain>
    </source>
</reference>
<dbReference type="Proteomes" id="UP000018040">
    <property type="component" value="Unassembled WGS sequence"/>
</dbReference>
<protein>
    <submittedName>
        <fullName evidence="1">Variant-specific surface protein</fullName>
    </submittedName>
</protein>
<dbReference type="PANTHER" id="PTHR23275">
    <property type="entry name" value="CABRIOLET.-RELATED"/>
    <property type="match status" value="1"/>
</dbReference>
<dbReference type="InterPro" id="IPR009030">
    <property type="entry name" value="Growth_fac_rcpt_cys_sf"/>
</dbReference>
<dbReference type="VEuPathDB" id="GiardiaDB:GL50581_2604"/>
<gene>
    <name evidence="1" type="ORF">GSB_154964</name>
</gene>
<sequence length="356" mass="36478">VVDAATALAPGSAPVLCGAVPARGRCYSISVAPGSGVCGEARDGACVGYAEENSVDGERRRTQSSSAQNSMQGAERVREATCADNKLVTIGDAQLCTKCAEGSVPINGVCTAFEDDLVKKTAKCTRASAAPLQSTDTVCAECGGDGYFLFMGGCYSKDGSPGSLVCTAVSAGKCDTCKADGNVFPNQAAQKTLGSECILCSDTTGADDNLGVENCATCTAPTTTTGTATCTRCVAPNYLTTTGTCDSACAADTKFSVEDEQNGKRCFACGDTTNGVDGCEKCTAPSEPTNKPTCTKCSTNYLKTVDGTTTCVEKGDCKDDYFTVDDPTNGNKCISCGDTVLCCWAPRLQGGPKSHE</sequence>
<organism evidence="1 2">
    <name type="scientific">Giardia intestinalis</name>
    <name type="common">Giardia lamblia</name>
    <dbReference type="NCBI Taxonomy" id="5741"/>
    <lineage>
        <taxon>Eukaryota</taxon>
        <taxon>Metamonada</taxon>
        <taxon>Diplomonadida</taxon>
        <taxon>Hexamitidae</taxon>
        <taxon>Giardiinae</taxon>
        <taxon>Giardia</taxon>
    </lineage>
</organism>